<name>A0A9D1VHB4_9LACO</name>
<dbReference type="GO" id="GO:0016747">
    <property type="term" value="F:acyltransferase activity, transferring groups other than amino-acyl groups"/>
    <property type="evidence" value="ECO:0007669"/>
    <property type="project" value="InterPro"/>
</dbReference>
<gene>
    <name evidence="2" type="ORF">H9856_02305</name>
</gene>
<evidence type="ECO:0000259" key="1">
    <source>
        <dbReference type="PROSITE" id="PS51186"/>
    </source>
</evidence>
<sequence length="166" mass="18097">MSDEIVSMKTATAADGQIVLQLLQQLQKESNVVLIAHLDTMSVAKASADLDQLSGRDDSLVLLAMYGKQAIGILTVTPADDNQGELGVAVLKDYWHNGIGTMLVDEAVYWLNHYSSLNGLKLDVFTSNQRAHAIYKRLGFVEIGTRQTKDAAGNEQTAIMMSCPRN</sequence>
<dbReference type="PROSITE" id="PS51186">
    <property type="entry name" value="GNAT"/>
    <property type="match status" value="1"/>
</dbReference>
<dbReference type="Proteomes" id="UP000824231">
    <property type="component" value="Unassembled WGS sequence"/>
</dbReference>
<evidence type="ECO:0000313" key="2">
    <source>
        <dbReference type="EMBL" id="HIX35232.1"/>
    </source>
</evidence>
<comment type="caution">
    <text evidence="2">The sequence shown here is derived from an EMBL/GenBank/DDBJ whole genome shotgun (WGS) entry which is preliminary data.</text>
</comment>
<protein>
    <submittedName>
        <fullName evidence="2">GNAT family N-acetyltransferase</fullName>
    </submittedName>
</protein>
<dbReference type="EMBL" id="DXFH01000006">
    <property type="protein sequence ID" value="HIX35232.1"/>
    <property type="molecule type" value="Genomic_DNA"/>
</dbReference>
<feature type="domain" description="N-acetyltransferase" evidence="1">
    <location>
        <begin position="6"/>
        <end position="166"/>
    </location>
</feature>
<dbReference type="Gene3D" id="3.40.630.30">
    <property type="match status" value="1"/>
</dbReference>
<reference evidence="2" key="2">
    <citation type="submission" date="2021-04" db="EMBL/GenBank/DDBJ databases">
        <authorList>
            <person name="Gilroy R."/>
        </authorList>
    </citation>
    <scope>NUCLEOTIDE SEQUENCE</scope>
    <source>
        <strain evidence="2">ChiSxjej3B15-572</strain>
    </source>
</reference>
<dbReference type="Pfam" id="PF00583">
    <property type="entry name" value="Acetyltransf_1"/>
    <property type="match status" value="1"/>
</dbReference>
<dbReference type="CDD" id="cd04301">
    <property type="entry name" value="NAT_SF"/>
    <property type="match status" value="1"/>
</dbReference>
<dbReference type="PANTHER" id="PTHR43415:SF3">
    <property type="entry name" value="GNAT-FAMILY ACETYLTRANSFERASE"/>
    <property type="match status" value="1"/>
</dbReference>
<proteinExistence type="predicted"/>
<dbReference type="SUPFAM" id="SSF55729">
    <property type="entry name" value="Acyl-CoA N-acyltransferases (Nat)"/>
    <property type="match status" value="1"/>
</dbReference>
<organism evidence="2 3">
    <name type="scientific">Candidatus Limosilactobacillus merdigallinarum</name>
    <dbReference type="NCBI Taxonomy" id="2838652"/>
    <lineage>
        <taxon>Bacteria</taxon>
        <taxon>Bacillati</taxon>
        <taxon>Bacillota</taxon>
        <taxon>Bacilli</taxon>
        <taxon>Lactobacillales</taxon>
        <taxon>Lactobacillaceae</taxon>
        <taxon>Limosilactobacillus</taxon>
    </lineage>
</organism>
<dbReference type="PANTHER" id="PTHR43415">
    <property type="entry name" value="SPERMIDINE N(1)-ACETYLTRANSFERASE"/>
    <property type="match status" value="1"/>
</dbReference>
<evidence type="ECO:0000313" key="3">
    <source>
        <dbReference type="Proteomes" id="UP000824231"/>
    </source>
</evidence>
<dbReference type="AlphaFoldDB" id="A0A9D1VHB4"/>
<reference evidence="2" key="1">
    <citation type="journal article" date="2021" name="PeerJ">
        <title>Extensive microbial diversity within the chicken gut microbiome revealed by metagenomics and culture.</title>
        <authorList>
            <person name="Gilroy R."/>
            <person name="Ravi A."/>
            <person name="Getino M."/>
            <person name="Pursley I."/>
            <person name="Horton D.L."/>
            <person name="Alikhan N.F."/>
            <person name="Baker D."/>
            <person name="Gharbi K."/>
            <person name="Hall N."/>
            <person name="Watson M."/>
            <person name="Adriaenssens E.M."/>
            <person name="Foster-Nyarko E."/>
            <person name="Jarju S."/>
            <person name="Secka A."/>
            <person name="Antonio M."/>
            <person name="Oren A."/>
            <person name="Chaudhuri R.R."/>
            <person name="La Ragione R."/>
            <person name="Hildebrand F."/>
            <person name="Pallen M.J."/>
        </authorList>
    </citation>
    <scope>NUCLEOTIDE SEQUENCE</scope>
    <source>
        <strain evidence="2">ChiSxjej3B15-572</strain>
    </source>
</reference>
<dbReference type="InterPro" id="IPR000182">
    <property type="entry name" value="GNAT_dom"/>
</dbReference>
<accession>A0A9D1VHB4</accession>
<dbReference type="InterPro" id="IPR016181">
    <property type="entry name" value="Acyl_CoA_acyltransferase"/>
</dbReference>